<evidence type="ECO:0000256" key="8">
    <source>
        <dbReference type="ARBA" id="ARBA00022824"/>
    </source>
</evidence>
<keyword evidence="13" id="KW-0408">Iron</keyword>
<dbReference type="Pfam" id="PF00173">
    <property type="entry name" value="Cyt-b5"/>
    <property type="match status" value="1"/>
</dbReference>
<dbReference type="InterPro" id="IPR014430">
    <property type="entry name" value="Scs7"/>
</dbReference>
<dbReference type="PRINTS" id="PR00363">
    <property type="entry name" value="CYTOCHROMEB5"/>
</dbReference>
<gene>
    <name evidence="19" type="ORF">IE81DRAFT_320806</name>
</gene>
<evidence type="ECO:0000256" key="15">
    <source>
        <dbReference type="ARBA" id="ARBA00023136"/>
    </source>
</evidence>
<organism evidence="19 20">
    <name type="scientific">Ceraceosorus guamensis</name>
    <dbReference type="NCBI Taxonomy" id="1522189"/>
    <lineage>
        <taxon>Eukaryota</taxon>
        <taxon>Fungi</taxon>
        <taxon>Dikarya</taxon>
        <taxon>Basidiomycota</taxon>
        <taxon>Ustilaginomycotina</taxon>
        <taxon>Exobasidiomycetes</taxon>
        <taxon>Ceraceosorales</taxon>
        <taxon>Ceraceosoraceae</taxon>
        <taxon>Ceraceosorus</taxon>
    </lineage>
</organism>
<feature type="domain" description="Cytochrome b5 heme-binding" evidence="18">
    <location>
        <begin position="36"/>
        <end position="115"/>
    </location>
</feature>
<evidence type="ECO:0000313" key="20">
    <source>
        <dbReference type="Proteomes" id="UP000245783"/>
    </source>
</evidence>
<keyword evidence="4" id="KW-0444">Lipid biosynthesis</keyword>
<evidence type="ECO:0000256" key="5">
    <source>
        <dbReference type="ARBA" id="ARBA00022617"/>
    </source>
</evidence>
<evidence type="ECO:0000256" key="16">
    <source>
        <dbReference type="ARBA" id="ARBA00023160"/>
    </source>
</evidence>
<evidence type="ECO:0000256" key="17">
    <source>
        <dbReference type="SAM" id="Phobius"/>
    </source>
</evidence>
<evidence type="ECO:0000256" key="12">
    <source>
        <dbReference type="ARBA" id="ARBA00023002"/>
    </source>
</evidence>
<feature type="transmembrane region" description="Helical" evidence="17">
    <location>
        <begin position="343"/>
        <end position="360"/>
    </location>
</feature>
<sequence length="456" mass="50399">MSAATSTRSATAAAEKAAASAAALQGPAQTPATQRLRLISSKQLESHKTASSLWVTYKGNVYDVTEFAPDHPGGDDLILEYAGKDMEEIMDDIDSHSHSDSAYEILKENLVGRLPITQEEHAALAEAEIGGADFTGKDDELVITADFQPSDTDLTSDFEKHAFLDLNKPLLVQVWNGTWGKEFYLQQVHSPRHLKESARLFKSPFLEMFTRTPWWVVPLVWAPISAALFQRATSQFAANALKRATATAAAKAAASSAASSVPSSSAFASFRQLLAGSGSAALAAAKQAQINETQPEILASVAPAALASTLACFATGVVIWTILEYTMHRFLFHVDEMLPDRPFFLMLHFLLHGIHHYLPMDRLRLVMPPLLFAVLEFPFTRLAYALFPVAIANGIISGAFAMYVVYDVMHYSLHHHRLPQYLREMKAYHLAHHYKNYEEGFGVTSKIWDWVFGTEL</sequence>
<evidence type="ECO:0000313" key="19">
    <source>
        <dbReference type="EMBL" id="PWN44839.1"/>
    </source>
</evidence>
<dbReference type="Gene3D" id="3.10.120.10">
    <property type="entry name" value="Cytochrome b5-like heme/steroid binding domain"/>
    <property type="match status" value="1"/>
</dbReference>
<dbReference type="GO" id="GO:0080132">
    <property type="term" value="F:fatty acid 2-hydroxylase activity"/>
    <property type="evidence" value="ECO:0007669"/>
    <property type="project" value="InterPro"/>
</dbReference>
<evidence type="ECO:0000256" key="7">
    <source>
        <dbReference type="ARBA" id="ARBA00022723"/>
    </source>
</evidence>
<dbReference type="GO" id="GO:0005506">
    <property type="term" value="F:iron ion binding"/>
    <property type="evidence" value="ECO:0007669"/>
    <property type="project" value="InterPro"/>
</dbReference>
<keyword evidence="14" id="KW-0443">Lipid metabolism</keyword>
<name>A0A316W4Y8_9BASI</name>
<evidence type="ECO:0000259" key="18">
    <source>
        <dbReference type="PROSITE" id="PS50255"/>
    </source>
</evidence>
<dbReference type="GeneID" id="37035012"/>
<feature type="transmembrane region" description="Helical" evidence="17">
    <location>
        <begin position="382"/>
        <end position="406"/>
    </location>
</feature>
<evidence type="ECO:0000256" key="4">
    <source>
        <dbReference type="ARBA" id="ARBA00022516"/>
    </source>
</evidence>
<keyword evidence="6 17" id="KW-0812">Transmembrane</keyword>
<keyword evidence="7" id="KW-0479">Metal-binding</keyword>
<protein>
    <recommendedName>
        <fullName evidence="18">Cytochrome b5 heme-binding domain-containing protein</fullName>
    </recommendedName>
</protein>
<keyword evidence="15 17" id="KW-0472">Membrane</keyword>
<dbReference type="EMBL" id="KZ819358">
    <property type="protein sequence ID" value="PWN44839.1"/>
    <property type="molecule type" value="Genomic_DNA"/>
</dbReference>
<dbReference type="InParanoid" id="A0A316W4Y8"/>
<dbReference type="Pfam" id="PF04116">
    <property type="entry name" value="FA_hydroxylase"/>
    <property type="match status" value="1"/>
</dbReference>
<evidence type="ECO:0000256" key="13">
    <source>
        <dbReference type="ARBA" id="ARBA00023004"/>
    </source>
</evidence>
<keyword evidence="11 17" id="KW-1133">Transmembrane helix</keyword>
<dbReference type="FunFam" id="3.10.120.10:FF:000007">
    <property type="entry name" value="Sulfite oxidase, mitochondrial"/>
    <property type="match status" value="1"/>
</dbReference>
<evidence type="ECO:0000256" key="11">
    <source>
        <dbReference type="ARBA" id="ARBA00022989"/>
    </source>
</evidence>
<dbReference type="GO" id="GO:0006633">
    <property type="term" value="P:fatty acid biosynthetic process"/>
    <property type="evidence" value="ECO:0007669"/>
    <property type="project" value="UniProtKB-KW"/>
</dbReference>
<dbReference type="SUPFAM" id="SSF55856">
    <property type="entry name" value="Cytochrome b5-like heme/steroid binding domain"/>
    <property type="match status" value="1"/>
</dbReference>
<dbReference type="Proteomes" id="UP000245783">
    <property type="component" value="Unassembled WGS sequence"/>
</dbReference>
<evidence type="ECO:0000256" key="2">
    <source>
        <dbReference type="ARBA" id="ARBA00004477"/>
    </source>
</evidence>
<dbReference type="STRING" id="1522189.A0A316W4Y8"/>
<comment type="cofactor">
    <cofactor evidence="1">
        <name>Zn(2+)</name>
        <dbReference type="ChEBI" id="CHEBI:29105"/>
    </cofactor>
</comment>
<dbReference type="AlphaFoldDB" id="A0A316W4Y8"/>
<evidence type="ECO:0000256" key="14">
    <source>
        <dbReference type="ARBA" id="ARBA00023098"/>
    </source>
</evidence>
<dbReference type="SMART" id="SM01117">
    <property type="entry name" value="Cyt-b5"/>
    <property type="match status" value="1"/>
</dbReference>
<dbReference type="GO" id="GO:0005789">
    <property type="term" value="C:endoplasmic reticulum membrane"/>
    <property type="evidence" value="ECO:0007669"/>
    <property type="project" value="UniProtKB-SubCell"/>
</dbReference>
<keyword evidence="9" id="KW-0276">Fatty acid metabolism</keyword>
<comment type="similarity">
    <text evidence="3">Belongs to the sterol desaturase family. SCS7 subfamily.</text>
</comment>
<dbReference type="InterPro" id="IPR036400">
    <property type="entry name" value="Cyt_B5-like_heme/steroid_sf"/>
</dbReference>
<reference evidence="19 20" key="1">
    <citation type="journal article" date="2018" name="Mol. Biol. Evol.">
        <title>Broad Genomic Sampling Reveals a Smut Pathogenic Ancestry of the Fungal Clade Ustilaginomycotina.</title>
        <authorList>
            <person name="Kijpornyongpan T."/>
            <person name="Mondo S.J."/>
            <person name="Barry K."/>
            <person name="Sandor L."/>
            <person name="Lee J."/>
            <person name="Lipzen A."/>
            <person name="Pangilinan J."/>
            <person name="LaButti K."/>
            <person name="Hainaut M."/>
            <person name="Henrissat B."/>
            <person name="Grigoriev I.V."/>
            <person name="Spatafora J.W."/>
            <person name="Aime M.C."/>
        </authorList>
    </citation>
    <scope>NUCLEOTIDE SEQUENCE [LARGE SCALE GENOMIC DNA]</scope>
    <source>
        <strain evidence="19 20">MCA 4658</strain>
    </source>
</reference>
<keyword evidence="10" id="KW-0862">Zinc</keyword>
<evidence type="ECO:0000256" key="6">
    <source>
        <dbReference type="ARBA" id="ARBA00022692"/>
    </source>
</evidence>
<keyword evidence="12" id="KW-0560">Oxidoreductase</keyword>
<dbReference type="InterPro" id="IPR006694">
    <property type="entry name" value="Fatty_acid_hydroxylase"/>
</dbReference>
<dbReference type="PANTHER" id="PTHR12863:SF1">
    <property type="entry name" value="FATTY ACID 2-HYDROXYLASE"/>
    <property type="match status" value="1"/>
</dbReference>
<evidence type="ECO:0000256" key="1">
    <source>
        <dbReference type="ARBA" id="ARBA00001947"/>
    </source>
</evidence>
<evidence type="ECO:0000256" key="9">
    <source>
        <dbReference type="ARBA" id="ARBA00022832"/>
    </source>
</evidence>
<keyword evidence="16" id="KW-0275">Fatty acid biosynthesis</keyword>
<comment type="subcellular location">
    <subcellularLocation>
        <location evidence="2">Endoplasmic reticulum membrane</location>
        <topology evidence="2">Multi-pass membrane protein</topology>
    </subcellularLocation>
</comment>
<dbReference type="InterPro" id="IPR001199">
    <property type="entry name" value="Cyt_B5-like_heme/steroid-bd"/>
</dbReference>
<keyword evidence="20" id="KW-1185">Reference proteome</keyword>
<dbReference type="OrthoDB" id="2204368at2759"/>
<dbReference type="FunCoup" id="A0A316W4Y8">
    <property type="interactions" value="82"/>
</dbReference>
<evidence type="ECO:0000256" key="3">
    <source>
        <dbReference type="ARBA" id="ARBA00005747"/>
    </source>
</evidence>
<proteinExistence type="inferred from homology"/>
<keyword evidence="8" id="KW-0256">Endoplasmic reticulum</keyword>
<dbReference type="RefSeq" id="XP_025371999.1">
    <property type="nucleotide sequence ID" value="XM_025513142.1"/>
</dbReference>
<feature type="transmembrane region" description="Helical" evidence="17">
    <location>
        <begin position="297"/>
        <end position="323"/>
    </location>
</feature>
<accession>A0A316W4Y8</accession>
<dbReference type="PANTHER" id="PTHR12863">
    <property type="entry name" value="FATTY ACID HYDROXYLASE"/>
    <property type="match status" value="1"/>
</dbReference>
<dbReference type="PROSITE" id="PS50255">
    <property type="entry name" value="CYTOCHROME_B5_2"/>
    <property type="match status" value="1"/>
</dbReference>
<keyword evidence="5" id="KW-0349">Heme</keyword>
<evidence type="ECO:0000256" key="10">
    <source>
        <dbReference type="ARBA" id="ARBA00022833"/>
    </source>
</evidence>